<sequence length="546" mass="58448">MAAALMAFTSPLLAQNDLPRIDLATLTASNWQQSGGIASVDKATIKSKSGTGVLISGNSPLTLTSQPGDFMLQFDWLTTAGGTVMLTLPNGYAIDLTKNHAAKAAGLWQTAALTYQAGAQKKPASLVKYVLNGITINEGQTLPMPSGTGQAVQLMAKNGSVAIRNVGVRALANRNVASWAGPLTYKLYKEAIETREGLASKTPIKTDTVSRLSYDVAYGQSGNFTLTFDGKLNVPTTGDYQFDMHMGGFGGLWIDGKQLVAMDRRYLGTPETSTIPLTAGTHDVQVMFSRSWPRPGLGLYVSQAGTRPQALQADGSLPEFAPVGQVLIEPDAKPTLIRSFIHMPGEITKRTHALSVGSRTGMHYSVDLDQMALLMAWKGDFADATELWYERGEPQLLKPNGTTIYPAPRTALAVLPNATAAWPDSVGDNVLQYKGISLDKDGSPSIDYSMNGTTIRDQIRPTDTALSRTLTLGGAAPTGQLYCRLAAGKSLEEVSKGLYAVDDRSYFVRFDSKASVSVRQSGGKQELIMPVSMNGGKATVQYSIEF</sequence>
<dbReference type="AlphaFoldDB" id="A0A939GH50"/>
<reference evidence="2" key="1">
    <citation type="submission" date="2021-03" db="EMBL/GenBank/DDBJ databases">
        <title>Fibrella sp. HMF5335 genome sequencing and assembly.</title>
        <authorList>
            <person name="Kang H."/>
            <person name="Kim H."/>
            <person name="Bae S."/>
            <person name="Joh K."/>
        </authorList>
    </citation>
    <scope>NUCLEOTIDE SEQUENCE</scope>
    <source>
        <strain evidence="2">HMF5335</strain>
    </source>
</reference>
<name>A0A939GH50_9BACT</name>
<dbReference type="EMBL" id="JAFMYV010000005">
    <property type="protein sequence ID" value="MBO0937109.1"/>
    <property type="molecule type" value="Genomic_DNA"/>
</dbReference>
<evidence type="ECO:0000259" key="1">
    <source>
        <dbReference type="PROSITE" id="PS51820"/>
    </source>
</evidence>
<feature type="domain" description="PA14" evidence="1">
    <location>
        <begin position="178"/>
        <end position="316"/>
    </location>
</feature>
<dbReference type="PROSITE" id="PS51820">
    <property type="entry name" value="PA14"/>
    <property type="match status" value="1"/>
</dbReference>
<evidence type="ECO:0000313" key="2">
    <source>
        <dbReference type="EMBL" id="MBO0937109.1"/>
    </source>
</evidence>
<dbReference type="InterPro" id="IPR037524">
    <property type="entry name" value="PA14/GLEYA"/>
</dbReference>
<accession>A0A939GH50</accession>
<protein>
    <recommendedName>
        <fullName evidence="1">PA14 domain-containing protein</fullName>
    </recommendedName>
</protein>
<evidence type="ECO:0000313" key="3">
    <source>
        <dbReference type="Proteomes" id="UP000664034"/>
    </source>
</evidence>
<dbReference type="Proteomes" id="UP000664034">
    <property type="component" value="Unassembled WGS sequence"/>
</dbReference>
<dbReference type="SUPFAM" id="SSF56988">
    <property type="entry name" value="Anthrax protective antigen"/>
    <property type="match status" value="1"/>
</dbReference>
<keyword evidence="3" id="KW-1185">Reference proteome</keyword>
<comment type="caution">
    <text evidence="2">The sequence shown here is derived from an EMBL/GenBank/DDBJ whole genome shotgun (WGS) entry which is preliminary data.</text>
</comment>
<organism evidence="2 3">
    <name type="scientific">Fibrella rubiginis</name>
    <dbReference type="NCBI Taxonomy" id="2817060"/>
    <lineage>
        <taxon>Bacteria</taxon>
        <taxon>Pseudomonadati</taxon>
        <taxon>Bacteroidota</taxon>
        <taxon>Cytophagia</taxon>
        <taxon>Cytophagales</taxon>
        <taxon>Spirosomataceae</taxon>
        <taxon>Fibrella</taxon>
    </lineage>
</organism>
<proteinExistence type="predicted"/>
<gene>
    <name evidence="2" type="ORF">J2I47_11180</name>
</gene>
<dbReference type="Gene3D" id="2.60.120.380">
    <property type="match status" value="1"/>
</dbReference>